<keyword evidence="1" id="KW-0472">Membrane</keyword>
<dbReference type="EMBL" id="LODL01000035">
    <property type="protein sequence ID" value="KXB29251.1"/>
    <property type="molecule type" value="Genomic_DNA"/>
</dbReference>
<dbReference type="Proteomes" id="UP000070186">
    <property type="component" value="Unassembled WGS sequence"/>
</dbReference>
<dbReference type="RefSeq" id="WP_066884516.1">
    <property type="nucleotide sequence ID" value="NZ_LODL01000035.1"/>
</dbReference>
<keyword evidence="1" id="KW-1133">Transmembrane helix</keyword>
<accession>A0A133XEA1</accession>
<feature type="transmembrane region" description="Helical" evidence="1">
    <location>
        <begin position="66"/>
        <end position="90"/>
    </location>
</feature>
<feature type="transmembrane region" description="Helical" evidence="1">
    <location>
        <begin position="37"/>
        <end position="54"/>
    </location>
</feature>
<feature type="transmembrane region" description="Helical" evidence="1">
    <location>
        <begin position="12"/>
        <end position="30"/>
    </location>
</feature>
<name>A0A133XEA1_9RHOO</name>
<evidence type="ECO:0000256" key="1">
    <source>
        <dbReference type="SAM" id="Phobius"/>
    </source>
</evidence>
<gene>
    <name evidence="2" type="ORF">AT959_14845</name>
</gene>
<reference evidence="2 3" key="1">
    <citation type="submission" date="2015-12" db="EMBL/GenBank/DDBJ databases">
        <title>Nitrous oxide reduction kinetics distinguish bacteria harboring typical versus atypical NosZ.</title>
        <authorList>
            <person name="Yoon S."/>
            <person name="Nissen S."/>
            <person name="Park D."/>
            <person name="Sanford R.A."/>
            <person name="Loeffler F.E."/>
        </authorList>
    </citation>
    <scope>NUCLEOTIDE SEQUENCE [LARGE SCALE GENOMIC DNA]</scope>
    <source>
        <strain evidence="2 3">ATCC BAA-841</strain>
    </source>
</reference>
<sequence length="116" mass="11864">MALWILEGFFMGNFWLVWALVGFSVACAVASDKGQSWALRAALLAAAAFVYAALRFGAVPALDGVVGYVAAAAFGKGFVLGLALEALLWLAGAAVKRFAPGSVQVVAGADGKAVDK</sequence>
<evidence type="ECO:0000313" key="3">
    <source>
        <dbReference type="Proteomes" id="UP000070186"/>
    </source>
</evidence>
<keyword evidence="3" id="KW-1185">Reference proteome</keyword>
<comment type="caution">
    <text evidence="2">The sequence shown here is derived from an EMBL/GenBank/DDBJ whole genome shotgun (WGS) entry which is preliminary data.</text>
</comment>
<keyword evidence="1" id="KW-0812">Transmembrane</keyword>
<dbReference type="AlphaFoldDB" id="A0A133XEA1"/>
<protein>
    <submittedName>
        <fullName evidence="2">Uncharacterized protein</fullName>
    </submittedName>
</protein>
<evidence type="ECO:0000313" key="2">
    <source>
        <dbReference type="EMBL" id="KXB29251.1"/>
    </source>
</evidence>
<organism evidence="2 3">
    <name type="scientific">Dechloromonas denitrificans</name>
    <dbReference type="NCBI Taxonomy" id="281362"/>
    <lineage>
        <taxon>Bacteria</taxon>
        <taxon>Pseudomonadati</taxon>
        <taxon>Pseudomonadota</taxon>
        <taxon>Betaproteobacteria</taxon>
        <taxon>Rhodocyclales</taxon>
        <taxon>Azonexaceae</taxon>
        <taxon>Dechloromonas</taxon>
    </lineage>
</organism>
<proteinExistence type="predicted"/>